<evidence type="ECO:0000259" key="8">
    <source>
        <dbReference type="PROSITE" id="PS50109"/>
    </source>
</evidence>
<keyword evidence="12" id="KW-1185">Reference proteome</keyword>
<dbReference type="Gene3D" id="3.30.565.10">
    <property type="entry name" value="Histidine kinase-like ATPase, C-terminal domain"/>
    <property type="match status" value="1"/>
</dbReference>
<evidence type="ECO:0000313" key="12">
    <source>
        <dbReference type="Proteomes" id="UP001208649"/>
    </source>
</evidence>
<keyword evidence="3" id="KW-0597">Phosphoprotein</keyword>
<dbReference type="Pfam" id="PF08447">
    <property type="entry name" value="PAS_3"/>
    <property type="match status" value="1"/>
</dbReference>
<dbReference type="NCBIfam" id="TIGR00229">
    <property type="entry name" value="sensory_box"/>
    <property type="match status" value="1"/>
</dbReference>
<keyword evidence="7" id="KW-0472">Membrane</keyword>
<feature type="domain" description="PAS" evidence="9">
    <location>
        <begin position="270"/>
        <end position="340"/>
    </location>
</feature>
<dbReference type="SMART" id="SM00091">
    <property type="entry name" value="PAS"/>
    <property type="match status" value="3"/>
</dbReference>
<gene>
    <name evidence="11" type="ORF">NZ698_17510</name>
</gene>
<dbReference type="Gene3D" id="1.10.287.130">
    <property type="match status" value="1"/>
</dbReference>
<proteinExistence type="predicted"/>
<dbReference type="InterPro" id="IPR013655">
    <property type="entry name" value="PAS_fold_3"/>
</dbReference>
<keyword evidence="4" id="KW-0808">Transferase</keyword>
<dbReference type="Pfam" id="PF00512">
    <property type="entry name" value="HisKA"/>
    <property type="match status" value="1"/>
</dbReference>
<evidence type="ECO:0000256" key="4">
    <source>
        <dbReference type="ARBA" id="ARBA00022679"/>
    </source>
</evidence>
<evidence type="ECO:0000256" key="5">
    <source>
        <dbReference type="ARBA" id="ARBA00022777"/>
    </source>
</evidence>
<dbReference type="InterPro" id="IPR036097">
    <property type="entry name" value="HisK_dim/P_sf"/>
</dbReference>
<protein>
    <recommendedName>
        <fullName evidence="2">histidine kinase</fullName>
        <ecNumber evidence="2">2.7.13.3</ecNumber>
    </recommendedName>
</protein>
<dbReference type="EMBL" id="JAOTEM010000005">
    <property type="protein sequence ID" value="MCU7618978.1"/>
    <property type="molecule type" value="Genomic_DNA"/>
</dbReference>
<dbReference type="Pfam" id="PF08448">
    <property type="entry name" value="PAS_4"/>
    <property type="match status" value="1"/>
</dbReference>
<dbReference type="InterPro" id="IPR013656">
    <property type="entry name" value="PAS_4"/>
</dbReference>
<dbReference type="InterPro" id="IPR000700">
    <property type="entry name" value="PAS-assoc_C"/>
</dbReference>
<dbReference type="Gene3D" id="3.30.450.20">
    <property type="entry name" value="PAS domain"/>
    <property type="match status" value="3"/>
</dbReference>
<dbReference type="PRINTS" id="PR00344">
    <property type="entry name" value="BCTRLSENSOR"/>
</dbReference>
<dbReference type="SUPFAM" id="SSF55785">
    <property type="entry name" value="PYP-like sensor domain (PAS domain)"/>
    <property type="match status" value="3"/>
</dbReference>
<evidence type="ECO:0000259" key="10">
    <source>
        <dbReference type="PROSITE" id="PS50113"/>
    </source>
</evidence>
<evidence type="ECO:0000256" key="1">
    <source>
        <dbReference type="ARBA" id="ARBA00000085"/>
    </source>
</evidence>
<organism evidence="11 12">
    <name type="scientific">Chryseobacterium edaphi</name>
    <dbReference type="NCBI Taxonomy" id="2976532"/>
    <lineage>
        <taxon>Bacteria</taxon>
        <taxon>Pseudomonadati</taxon>
        <taxon>Bacteroidota</taxon>
        <taxon>Flavobacteriia</taxon>
        <taxon>Flavobacteriales</taxon>
        <taxon>Weeksellaceae</taxon>
        <taxon>Chryseobacterium group</taxon>
        <taxon>Chryseobacterium</taxon>
    </lineage>
</organism>
<dbReference type="PROSITE" id="PS50109">
    <property type="entry name" value="HIS_KIN"/>
    <property type="match status" value="1"/>
</dbReference>
<dbReference type="InterPro" id="IPR003594">
    <property type="entry name" value="HATPase_dom"/>
</dbReference>
<dbReference type="InterPro" id="IPR003661">
    <property type="entry name" value="HisK_dim/P_dom"/>
</dbReference>
<dbReference type="CDD" id="cd00075">
    <property type="entry name" value="HATPase"/>
    <property type="match status" value="1"/>
</dbReference>
<comment type="catalytic activity">
    <reaction evidence="1">
        <text>ATP + protein L-histidine = ADP + protein N-phospho-L-histidine.</text>
        <dbReference type="EC" id="2.7.13.3"/>
    </reaction>
</comment>
<dbReference type="EC" id="2.7.13.3" evidence="2"/>
<dbReference type="InterPro" id="IPR035965">
    <property type="entry name" value="PAS-like_dom_sf"/>
</dbReference>
<dbReference type="SUPFAM" id="SSF55874">
    <property type="entry name" value="ATPase domain of HSP90 chaperone/DNA topoisomerase II/histidine kinase"/>
    <property type="match status" value="1"/>
</dbReference>
<evidence type="ECO:0000313" key="11">
    <source>
        <dbReference type="EMBL" id="MCU7618978.1"/>
    </source>
</evidence>
<accession>A0ABT2W9T1</accession>
<dbReference type="CDD" id="cd00082">
    <property type="entry name" value="HisKA"/>
    <property type="match status" value="1"/>
</dbReference>
<dbReference type="InterPro" id="IPR000014">
    <property type="entry name" value="PAS"/>
</dbReference>
<dbReference type="InterPro" id="IPR036890">
    <property type="entry name" value="HATPase_C_sf"/>
</dbReference>
<evidence type="ECO:0000256" key="6">
    <source>
        <dbReference type="ARBA" id="ARBA00023012"/>
    </source>
</evidence>
<evidence type="ECO:0000259" key="9">
    <source>
        <dbReference type="PROSITE" id="PS50112"/>
    </source>
</evidence>
<evidence type="ECO:0000256" key="2">
    <source>
        <dbReference type="ARBA" id="ARBA00012438"/>
    </source>
</evidence>
<dbReference type="InterPro" id="IPR005467">
    <property type="entry name" value="His_kinase_dom"/>
</dbReference>
<keyword evidence="5" id="KW-0418">Kinase</keyword>
<dbReference type="SMART" id="SM00388">
    <property type="entry name" value="HisKA"/>
    <property type="match status" value="1"/>
</dbReference>
<dbReference type="InterPro" id="IPR050351">
    <property type="entry name" value="BphY/WalK/GraS-like"/>
</dbReference>
<dbReference type="PROSITE" id="PS50113">
    <property type="entry name" value="PAC"/>
    <property type="match status" value="1"/>
</dbReference>
<dbReference type="Proteomes" id="UP001208649">
    <property type="component" value="Unassembled WGS sequence"/>
</dbReference>
<evidence type="ECO:0000256" key="3">
    <source>
        <dbReference type="ARBA" id="ARBA00022553"/>
    </source>
</evidence>
<evidence type="ECO:0000256" key="7">
    <source>
        <dbReference type="ARBA" id="ARBA00023136"/>
    </source>
</evidence>
<keyword evidence="6" id="KW-0902">Two-component regulatory system</keyword>
<dbReference type="InterPro" id="IPR004358">
    <property type="entry name" value="Sig_transdc_His_kin-like_C"/>
</dbReference>
<dbReference type="SMART" id="SM00387">
    <property type="entry name" value="HATPase_c"/>
    <property type="match status" value="1"/>
</dbReference>
<dbReference type="RefSeq" id="WP_263004541.1">
    <property type="nucleotide sequence ID" value="NZ_JAOTEM010000005.1"/>
</dbReference>
<dbReference type="PANTHER" id="PTHR45453:SF1">
    <property type="entry name" value="PHOSPHATE REGULON SENSOR PROTEIN PHOR"/>
    <property type="match status" value="1"/>
</dbReference>
<dbReference type="SUPFAM" id="SSF47384">
    <property type="entry name" value="Homodimeric domain of signal transducing histidine kinase"/>
    <property type="match status" value="1"/>
</dbReference>
<dbReference type="Pfam" id="PF02518">
    <property type="entry name" value="HATPase_c"/>
    <property type="match status" value="1"/>
</dbReference>
<name>A0ABT2W9T1_9FLAO</name>
<comment type="caution">
    <text evidence="11">The sequence shown here is derived from an EMBL/GenBank/DDBJ whole genome shotgun (WGS) entry which is preliminary data.</text>
</comment>
<dbReference type="CDD" id="cd00130">
    <property type="entry name" value="PAS"/>
    <property type="match status" value="1"/>
</dbReference>
<feature type="domain" description="PAC" evidence="10">
    <location>
        <begin position="343"/>
        <end position="397"/>
    </location>
</feature>
<sequence length="622" mass="71428">MKSFLKQNVSPESLITLFSQAPVAMCLLIGDDLIIESANSQILELWGRDSSVVGKPLFQVLPEIKSQGFVEIFDNVYYKGEIFKGNKLPIFLEKFGNLEEHFFDFIYSPVYNDERKIIGVSVVATEVTDQVISERKLIESEYKFEDLIKNSDYSTAIYRSEDLHIELANDLMLKTWGKDSSVIGKKLEDALPELEGQPFVGILKDIFKTGKTYTATEDKVDLIVDGILQTYYFNFSYKPLKNQSGEVYAIHNMAVNVTDLVKARKEIQQREEKFRDLADSMPQFVWTCNRKGKLTYMNDSWYRYTGFDREEDPSEGVRRVIHPKVYEKVLVVWEESLRTGNPFEMEYQFLDPKNPDVYRWFLGRAVPTFDGDGNIKQWIGTFTDIDDFKQLQTQKDNFLGIASHELKTPLTSLKIYTQFIEKNLVRQSDLKNAKVARKMDDQIDLLTNLISDLLDVTKIQNGKIQLNESEFDFDQLAEEIVAEQQMTARHRIILRPTEVGKVFADRHRISQVMSNLISNAVKYSPDADEVIVSTQLIGNNVKFCVKDFGIGIPKDKQNKIFEQYYRVSGSKEHTISGLGLGLYISSEIIKRTGGRIYVSSNEEKGSDFCFEIPKSKNVQQNA</sequence>
<dbReference type="PANTHER" id="PTHR45453">
    <property type="entry name" value="PHOSPHATE REGULON SENSOR PROTEIN PHOR"/>
    <property type="match status" value="1"/>
</dbReference>
<feature type="domain" description="Histidine kinase" evidence="8">
    <location>
        <begin position="401"/>
        <end position="616"/>
    </location>
</feature>
<reference evidence="12" key="1">
    <citation type="submission" date="2023-07" db="EMBL/GenBank/DDBJ databases">
        <title>Chryseobacterium sp. strain PBS4-4 Genome sequencing and assembly.</title>
        <authorList>
            <person name="Jung Y."/>
        </authorList>
    </citation>
    <scope>NUCLEOTIDE SEQUENCE [LARGE SCALE GENOMIC DNA]</scope>
    <source>
        <strain evidence="12">PBS4-4</strain>
    </source>
</reference>
<dbReference type="PROSITE" id="PS50112">
    <property type="entry name" value="PAS"/>
    <property type="match status" value="1"/>
</dbReference>